<dbReference type="OrthoDB" id="6372431at2759"/>
<evidence type="ECO:0000313" key="2">
    <source>
        <dbReference type="EMBL" id="KAF9440188.1"/>
    </source>
</evidence>
<dbReference type="EMBL" id="MU152777">
    <property type="protein sequence ID" value="KAF9440188.1"/>
    <property type="molecule type" value="Genomic_DNA"/>
</dbReference>
<accession>A0A9P5WWM6</accession>
<dbReference type="Proteomes" id="UP000807342">
    <property type="component" value="Unassembled WGS sequence"/>
</dbReference>
<organism evidence="2 3">
    <name type="scientific">Macrolepiota fuliginosa MF-IS2</name>
    <dbReference type="NCBI Taxonomy" id="1400762"/>
    <lineage>
        <taxon>Eukaryota</taxon>
        <taxon>Fungi</taxon>
        <taxon>Dikarya</taxon>
        <taxon>Basidiomycota</taxon>
        <taxon>Agaricomycotina</taxon>
        <taxon>Agaricomycetes</taxon>
        <taxon>Agaricomycetidae</taxon>
        <taxon>Agaricales</taxon>
        <taxon>Agaricineae</taxon>
        <taxon>Agaricaceae</taxon>
        <taxon>Macrolepiota</taxon>
    </lineage>
</organism>
<protein>
    <submittedName>
        <fullName evidence="2">Uncharacterized protein</fullName>
    </submittedName>
</protein>
<reference evidence="2" key="1">
    <citation type="submission" date="2020-11" db="EMBL/GenBank/DDBJ databases">
        <authorList>
            <consortium name="DOE Joint Genome Institute"/>
            <person name="Ahrendt S."/>
            <person name="Riley R."/>
            <person name="Andreopoulos W."/>
            <person name="Labutti K."/>
            <person name="Pangilinan J."/>
            <person name="Ruiz-Duenas F.J."/>
            <person name="Barrasa J.M."/>
            <person name="Sanchez-Garcia M."/>
            <person name="Camarero S."/>
            <person name="Miyauchi S."/>
            <person name="Serrano A."/>
            <person name="Linde D."/>
            <person name="Babiker R."/>
            <person name="Drula E."/>
            <person name="Ayuso-Fernandez I."/>
            <person name="Pacheco R."/>
            <person name="Padilla G."/>
            <person name="Ferreira P."/>
            <person name="Barriuso J."/>
            <person name="Kellner H."/>
            <person name="Castanera R."/>
            <person name="Alfaro M."/>
            <person name="Ramirez L."/>
            <person name="Pisabarro A.G."/>
            <person name="Kuo A."/>
            <person name="Tritt A."/>
            <person name="Lipzen A."/>
            <person name="He G."/>
            <person name="Yan M."/>
            <person name="Ng V."/>
            <person name="Cullen D."/>
            <person name="Martin F."/>
            <person name="Rosso M.-N."/>
            <person name="Henrissat B."/>
            <person name="Hibbett D."/>
            <person name="Martinez A.T."/>
            <person name="Grigoriev I.V."/>
        </authorList>
    </citation>
    <scope>NUCLEOTIDE SEQUENCE</scope>
    <source>
        <strain evidence="2">MF-IS2</strain>
    </source>
</reference>
<sequence length="80" mass="9197">VKRGITMGGYDIVSLETCDRIMQLVYPVKDVICKYKPCSFNSRCWPSILDAFPFGGVLLLSYLHGYIHKLVLFRLLRSQL</sequence>
<feature type="transmembrane region" description="Helical" evidence="1">
    <location>
        <begin position="51"/>
        <end position="72"/>
    </location>
</feature>
<keyword evidence="1" id="KW-1133">Transmembrane helix</keyword>
<evidence type="ECO:0000256" key="1">
    <source>
        <dbReference type="SAM" id="Phobius"/>
    </source>
</evidence>
<gene>
    <name evidence="2" type="ORF">P691DRAFT_688511</name>
</gene>
<feature type="non-terminal residue" evidence="2">
    <location>
        <position position="1"/>
    </location>
</feature>
<comment type="caution">
    <text evidence="2">The sequence shown here is derived from an EMBL/GenBank/DDBJ whole genome shotgun (WGS) entry which is preliminary data.</text>
</comment>
<name>A0A9P5WWM6_9AGAR</name>
<proteinExistence type="predicted"/>
<keyword evidence="3" id="KW-1185">Reference proteome</keyword>
<dbReference type="AlphaFoldDB" id="A0A9P5WWM6"/>
<keyword evidence="1" id="KW-0472">Membrane</keyword>
<evidence type="ECO:0000313" key="3">
    <source>
        <dbReference type="Proteomes" id="UP000807342"/>
    </source>
</evidence>
<keyword evidence="1" id="KW-0812">Transmembrane</keyword>